<accession>U4KUQ0</accession>
<dbReference type="STRING" id="1076935.U4KUQ0"/>
<dbReference type="eggNOG" id="ENOG502SRAD">
    <property type="taxonomic scope" value="Eukaryota"/>
</dbReference>
<evidence type="ECO:0000313" key="1">
    <source>
        <dbReference type="EMBL" id="CCX04817.1"/>
    </source>
</evidence>
<dbReference type="InterPro" id="IPR053204">
    <property type="entry name" value="Oxopyrrolidines_Biosynth-assoc"/>
</dbReference>
<dbReference type="EMBL" id="HF935218">
    <property type="protein sequence ID" value="CCX04817.1"/>
    <property type="molecule type" value="Genomic_DNA"/>
</dbReference>
<dbReference type="PANTHER" id="PTHR38797">
    <property type="entry name" value="NUCLEAR PORE COMPLEX PROTEIN NUP85-RELATED"/>
    <property type="match status" value="1"/>
</dbReference>
<dbReference type="Proteomes" id="UP000018144">
    <property type="component" value="Unassembled WGS sequence"/>
</dbReference>
<keyword evidence="2" id="KW-1185">Reference proteome</keyword>
<organism evidence="1 2">
    <name type="scientific">Pyronema omphalodes (strain CBS 100304)</name>
    <name type="common">Pyronema confluens</name>
    <dbReference type="NCBI Taxonomy" id="1076935"/>
    <lineage>
        <taxon>Eukaryota</taxon>
        <taxon>Fungi</taxon>
        <taxon>Dikarya</taxon>
        <taxon>Ascomycota</taxon>
        <taxon>Pezizomycotina</taxon>
        <taxon>Pezizomycetes</taxon>
        <taxon>Pezizales</taxon>
        <taxon>Pyronemataceae</taxon>
        <taxon>Pyronema</taxon>
    </lineage>
</organism>
<evidence type="ECO:0000313" key="2">
    <source>
        <dbReference type="Proteomes" id="UP000018144"/>
    </source>
</evidence>
<name>U4KUQ0_PYROM</name>
<dbReference type="InterPro" id="IPR022085">
    <property type="entry name" value="OpdG"/>
</dbReference>
<protein>
    <submittedName>
        <fullName evidence="1">Uncharacterized protein</fullName>
    </submittedName>
</protein>
<dbReference type="OrthoDB" id="3350591at2759"/>
<proteinExistence type="predicted"/>
<dbReference type="AlphaFoldDB" id="U4KUQ0"/>
<dbReference type="OMA" id="WGFWIER"/>
<dbReference type="Pfam" id="PF12311">
    <property type="entry name" value="DUF3632"/>
    <property type="match status" value="1"/>
</dbReference>
<reference evidence="1 2" key="1">
    <citation type="journal article" date="2013" name="PLoS Genet.">
        <title>The genome and development-dependent transcriptomes of Pyronema confluens: a window into fungal evolution.</title>
        <authorList>
            <person name="Traeger S."/>
            <person name="Altegoer F."/>
            <person name="Freitag M."/>
            <person name="Gabaldon T."/>
            <person name="Kempken F."/>
            <person name="Kumar A."/>
            <person name="Marcet-Houben M."/>
            <person name="Poggeler S."/>
            <person name="Stajich J.E."/>
            <person name="Nowrousian M."/>
        </authorList>
    </citation>
    <scope>NUCLEOTIDE SEQUENCE [LARGE SCALE GENOMIC DNA]</scope>
    <source>
        <strain evidence="2">CBS 100304</strain>
        <tissue evidence="1">Vegetative mycelium</tissue>
    </source>
</reference>
<sequence>MATLTFAHTTNDNSAPWLISTHIFTIITSYLQPSPADTAVLSASDAAQKLDSLFPTNRSGIDGDEEKKESPGSFLAEFWDVIIMVVQQIPASHPLQDKLIALLKALSELPTETVVDIWEGESRVWQDLPLMGPNLVEAENYISQDQEPEKWRNFNAFCARLTRGDVCDMSLIGTHTLSKTLEDEPDPRARAYHAYREVFKKQVPVAALWIEISGEAMWKRCKGDISTEGLEDGCRGRLWKGKPLGLSMERWEFWKDRWAVIGEHPVADEETKEQARRMHEVMVRVEREAAL</sequence>
<gene>
    <name evidence="1" type="ORF">PCON_03799</name>
</gene>
<dbReference type="PANTHER" id="PTHR38797:SF4">
    <property type="entry name" value="NUCLEAR PORE COMPLEX PROTEIN NUP85"/>
    <property type="match status" value="1"/>
</dbReference>